<keyword evidence="3" id="KW-0472">Membrane</keyword>
<evidence type="ECO:0000256" key="3">
    <source>
        <dbReference type="SAM" id="Phobius"/>
    </source>
</evidence>
<evidence type="ECO:0000313" key="4">
    <source>
        <dbReference type="EMBL" id="NTY58733.1"/>
    </source>
</evidence>
<gene>
    <name evidence="4" type="ORF">FEG63_04085</name>
</gene>
<dbReference type="SUPFAM" id="SSF141571">
    <property type="entry name" value="Pentapeptide repeat-like"/>
    <property type="match status" value="1"/>
</dbReference>
<keyword evidence="5" id="KW-1185">Reference proteome</keyword>
<feature type="transmembrane region" description="Helical" evidence="3">
    <location>
        <begin position="24"/>
        <end position="48"/>
    </location>
</feature>
<keyword evidence="3" id="KW-0812">Transmembrane</keyword>
<comment type="caution">
    <text evidence="4">The sequence shown here is derived from an EMBL/GenBank/DDBJ whole genome shotgun (WGS) entry which is preliminary data.</text>
</comment>
<dbReference type="InterPro" id="IPR001646">
    <property type="entry name" value="5peptide_repeat"/>
</dbReference>
<protein>
    <submittedName>
        <fullName evidence="4">Pentapeptide repeat-containing protein</fullName>
    </submittedName>
</protein>
<dbReference type="Gene3D" id="2.160.20.80">
    <property type="entry name" value="E3 ubiquitin-protein ligase SopA"/>
    <property type="match status" value="1"/>
</dbReference>
<reference evidence="4 5" key="1">
    <citation type="submission" date="2019-05" db="EMBL/GenBank/DDBJ databases">
        <title>Mycolicibacterium sphagni ENV482 genome assembly.</title>
        <authorList>
            <person name="Chen W."/>
            <person name="Faulkner N.W."/>
            <person name="Hyman M.R."/>
        </authorList>
    </citation>
    <scope>NUCLEOTIDE SEQUENCE [LARGE SCALE GENOMIC DNA]</scope>
    <source>
        <strain evidence="4 5">ENV482</strain>
    </source>
</reference>
<dbReference type="PANTHER" id="PTHR47485">
    <property type="entry name" value="THYLAKOID LUMENAL 17.4 KDA PROTEIN, CHLOROPLASTIC"/>
    <property type="match status" value="1"/>
</dbReference>
<keyword evidence="3" id="KW-1133">Transmembrane helix</keyword>
<sequence length="448" mass="49682">MPTDPPDDGNIGVGSPGVDRRMSLLWLVVIGTIVVTLLGTALFVWLAWLLSHQPAPLRSGTGWADWLKYADGSKLFDAARTTATILAIVGIGGAALVAYRRQDTAERAHKVAIEGQRIANAQHELDSQKYQLDRDRHQLDTDRRRDDREKELRARFASTAEQLGSSNFAVRYAGAYALASLADDWHHFGNDDERQVCVNVLCAQLRRPRPQTPQDGPQFERNQVADELEVRRTIVALIKLHRPRALTDAPDWRECTLDFASADLSGLIFRAMDLQGAIFEDANLTRCDFTHAYLGGALLRRADLTAANFTSADLTGAMLSGCRTEYSDADNLWGMRVTFDRANMTKVRLTRANLPSGDFEEADLTNAVLNGTKLESADFTGATFRPDKLYGAALDGANFTRADLRGTNFQQASPFEATFTDARYNARTQWQHGIPDRVLFDDSDADEA</sequence>
<dbReference type="Proteomes" id="UP000708347">
    <property type="component" value="Unassembled WGS sequence"/>
</dbReference>
<feature type="region of interest" description="Disordered" evidence="2">
    <location>
        <begin position="128"/>
        <end position="147"/>
    </location>
</feature>
<evidence type="ECO:0000313" key="5">
    <source>
        <dbReference type="Proteomes" id="UP000708347"/>
    </source>
</evidence>
<accession>A0ABX2JM22</accession>
<evidence type="ECO:0000256" key="2">
    <source>
        <dbReference type="SAM" id="MobiDB-lite"/>
    </source>
</evidence>
<keyword evidence="1" id="KW-0677">Repeat</keyword>
<name>A0ABX2JM22_9MYCO</name>
<dbReference type="Pfam" id="PF00805">
    <property type="entry name" value="Pentapeptide"/>
    <property type="match status" value="3"/>
</dbReference>
<evidence type="ECO:0000256" key="1">
    <source>
        <dbReference type="ARBA" id="ARBA00022737"/>
    </source>
</evidence>
<organism evidence="4 5">
    <name type="scientific">Mycolicibacterium sphagni</name>
    <dbReference type="NCBI Taxonomy" id="1786"/>
    <lineage>
        <taxon>Bacteria</taxon>
        <taxon>Bacillati</taxon>
        <taxon>Actinomycetota</taxon>
        <taxon>Actinomycetes</taxon>
        <taxon>Mycobacteriales</taxon>
        <taxon>Mycobacteriaceae</taxon>
        <taxon>Mycolicibacterium</taxon>
    </lineage>
</organism>
<feature type="transmembrane region" description="Helical" evidence="3">
    <location>
        <begin position="78"/>
        <end position="99"/>
    </location>
</feature>
<dbReference type="PANTHER" id="PTHR47485:SF1">
    <property type="entry name" value="THYLAKOID LUMENAL 17.4 KDA PROTEIN, CHLOROPLASTIC"/>
    <property type="match status" value="1"/>
</dbReference>
<dbReference type="EMBL" id="VBSB01000003">
    <property type="protein sequence ID" value="NTY58733.1"/>
    <property type="molecule type" value="Genomic_DNA"/>
</dbReference>
<proteinExistence type="predicted"/>